<comment type="similarity">
    <text evidence="2 9">Belongs to the MIP/aquaporin (TC 1.A.8) family.</text>
</comment>
<feature type="transmembrane region" description="Helical" evidence="11">
    <location>
        <begin position="213"/>
        <end position="233"/>
    </location>
</feature>
<feature type="compositionally biased region" description="Polar residues" evidence="10">
    <location>
        <begin position="383"/>
        <end position="395"/>
    </location>
</feature>
<dbReference type="Pfam" id="PF00230">
    <property type="entry name" value="MIP"/>
    <property type="match status" value="1"/>
</dbReference>
<evidence type="ECO:0000256" key="3">
    <source>
        <dbReference type="ARBA" id="ARBA00022448"/>
    </source>
</evidence>
<keyword evidence="4 9" id="KW-0812">Transmembrane</keyword>
<evidence type="ECO:0000256" key="11">
    <source>
        <dbReference type="SAM" id="Phobius"/>
    </source>
</evidence>
<reference evidence="12 13" key="1">
    <citation type="journal article" date="2018" name="IMA Fungus">
        <title>IMA Genome-F 10: Nine draft genome sequences of Claviceps purpurea s.lat., including C. arundinis, C. humidiphila, and C. cf. spartinae, pseudomolecules for the pitch canker pathogen Fusarium circinatum, draft genome of Davidsoniella eucalypti, Grosmannia galeiformis, Quambalaria eucalypti, and Teratosphaeria destructans.</title>
        <authorList>
            <person name="Wingfield B.D."/>
            <person name="Liu M."/>
            <person name="Nguyen H.D."/>
            <person name="Lane F.A."/>
            <person name="Morgan S.W."/>
            <person name="De Vos L."/>
            <person name="Wilken P.M."/>
            <person name="Duong T.A."/>
            <person name="Aylward J."/>
            <person name="Coetzee M.P."/>
            <person name="Dadej K."/>
            <person name="De Beer Z.W."/>
            <person name="Findlay W."/>
            <person name="Havenga M."/>
            <person name="Kolarik M."/>
            <person name="Menzies J.G."/>
            <person name="Naidoo K."/>
            <person name="Pochopski O."/>
            <person name="Shoukouhi P."/>
            <person name="Santana Q.C."/>
            <person name="Seifert K.A."/>
            <person name="Soal N."/>
            <person name="Steenkamp E.T."/>
            <person name="Tatham C.T."/>
            <person name="van der Nest M.A."/>
            <person name="Wingfield M.J."/>
        </authorList>
    </citation>
    <scope>NUCLEOTIDE SEQUENCE [LARGE SCALE GENOMIC DNA]</scope>
    <source>
        <strain evidence="12">CMW44962</strain>
    </source>
</reference>
<dbReference type="PRINTS" id="PR00783">
    <property type="entry name" value="MINTRINSICP"/>
</dbReference>
<dbReference type="SUPFAM" id="SSF81338">
    <property type="entry name" value="Aquaporin-like"/>
    <property type="match status" value="1"/>
</dbReference>
<protein>
    <submittedName>
        <fullName evidence="12">Aquaporin</fullName>
    </submittedName>
</protein>
<dbReference type="InterPro" id="IPR000425">
    <property type="entry name" value="MIP"/>
</dbReference>
<dbReference type="GO" id="GO:0015250">
    <property type="term" value="F:water channel activity"/>
    <property type="evidence" value="ECO:0007669"/>
    <property type="project" value="TreeGrafter"/>
</dbReference>
<evidence type="ECO:0000256" key="2">
    <source>
        <dbReference type="ARBA" id="ARBA00006175"/>
    </source>
</evidence>
<feature type="transmembrane region" description="Helical" evidence="11">
    <location>
        <begin position="258"/>
        <end position="278"/>
    </location>
</feature>
<name>A0A9W7SX06_9PEZI</name>
<proteinExistence type="inferred from homology"/>
<keyword evidence="7 11" id="KW-0472">Membrane</keyword>
<sequence>MNKINSPSRQHHWRNKRNSEMWASPGATHAMEEFEFEVKKKLVHRIPYAPRNHFVAMVGEFVGTFLFLFFSLSGTQIANNIPSSSDLTTKETGGANPQQLQYISLCFGFSLAVNAWVFFRISGGLFNPAVTLGMWLIGALPLLRAVLLFCTEIIAGICAAAVVRVLFPGKLNCQTTLGGGTSTAQGVFIEMFLTAQLIVTIFMLAAEKHKGTFIAPVGIGLSLFIAELSGVYYTGGSLNPARSIGPEVAALSFKHYSWIYWVGPFAGAIIAAGFYKFIKFMEYETANPGQDSNEAEGIDAKRQQLLDAGADPVQAHAVAEHLVAKEKQETLAGMSAGGLSSQRSKASLGDECGSSVDSGATATPYPGTNGVPPMPAHAMTRGANGSSYTSPNMPTQEDLYSHTAQSGGSPEQVGDRVEYPGNRFARTISSGV</sequence>
<organism evidence="12 13">
    <name type="scientific">Teratosphaeria destructans</name>
    <dbReference type="NCBI Taxonomy" id="418781"/>
    <lineage>
        <taxon>Eukaryota</taxon>
        <taxon>Fungi</taxon>
        <taxon>Dikarya</taxon>
        <taxon>Ascomycota</taxon>
        <taxon>Pezizomycotina</taxon>
        <taxon>Dothideomycetes</taxon>
        <taxon>Dothideomycetidae</taxon>
        <taxon>Mycosphaerellales</taxon>
        <taxon>Teratosphaeriaceae</taxon>
        <taxon>Teratosphaeria</taxon>
    </lineage>
</organism>
<dbReference type="InterPro" id="IPR023271">
    <property type="entry name" value="Aquaporin-like"/>
</dbReference>
<feature type="transmembrane region" description="Helical" evidence="11">
    <location>
        <begin position="187"/>
        <end position="206"/>
    </location>
</feature>
<evidence type="ECO:0000256" key="6">
    <source>
        <dbReference type="ARBA" id="ARBA00022989"/>
    </source>
</evidence>
<evidence type="ECO:0000313" key="13">
    <source>
        <dbReference type="Proteomes" id="UP001138500"/>
    </source>
</evidence>
<evidence type="ECO:0000256" key="9">
    <source>
        <dbReference type="RuleBase" id="RU000477"/>
    </source>
</evidence>
<evidence type="ECO:0000256" key="10">
    <source>
        <dbReference type="SAM" id="MobiDB-lite"/>
    </source>
</evidence>
<evidence type="ECO:0000313" key="12">
    <source>
        <dbReference type="EMBL" id="KAH9837469.1"/>
    </source>
</evidence>
<dbReference type="AlphaFoldDB" id="A0A9W7SX06"/>
<gene>
    <name evidence="12" type="ORF">Tdes44962_MAKER01825</name>
</gene>
<keyword evidence="6 11" id="KW-1133">Transmembrane helix</keyword>
<dbReference type="Proteomes" id="UP001138500">
    <property type="component" value="Unassembled WGS sequence"/>
</dbReference>
<reference evidence="12 13" key="2">
    <citation type="journal article" date="2021" name="Curr. Genet.">
        <title>Genetic response to nitrogen starvation in the aggressive Eucalyptus foliar pathogen Teratosphaeria destructans.</title>
        <authorList>
            <person name="Havenga M."/>
            <person name="Wingfield B.D."/>
            <person name="Wingfield M.J."/>
            <person name="Dreyer L.L."/>
            <person name="Roets F."/>
            <person name="Aylward J."/>
        </authorList>
    </citation>
    <scope>NUCLEOTIDE SEQUENCE [LARGE SCALE GENOMIC DNA]</scope>
    <source>
        <strain evidence="12">CMW44962</strain>
    </source>
</reference>
<keyword evidence="3 9" id="KW-0813">Transport</keyword>
<dbReference type="EMBL" id="RIBY02000779">
    <property type="protein sequence ID" value="KAH9837469.1"/>
    <property type="molecule type" value="Genomic_DNA"/>
</dbReference>
<dbReference type="PANTHER" id="PTHR19139:SF199">
    <property type="entry name" value="MIP17260P"/>
    <property type="match status" value="1"/>
</dbReference>
<dbReference type="Gene3D" id="1.20.1080.10">
    <property type="entry name" value="Glycerol uptake facilitator protein"/>
    <property type="match status" value="1"/>
</dbReference>
<keyword evidence="5" id="KW-0677">Repeat</keyword>
<evidence type="ECO:0000256" key="4">
    <source>
        <dbReference type="ARBA" id="ARBA00022692"/>
    </source>
</evidence>
<keyword evidence="13" id="KW-1185">Reference proteome</keyword>
<evidence type="ECO:0000256" key="5">
    <source>
        <dbReference type="ARBA" id="ARBA00022737"/>
    </source>
</evidence>
<evidence type="ECO:0000256" key="7">
    <source>
        <dbReference type="ARBA" id="ARBA00023136"/>
    </source>
</evidence>
<comment type="subcellular location">
    <subcellularLocation>
        <location evidence="1">Membrane</location>
        <topology evidence="1">Multi-pass membrane protein</topology>
    </subcellularLocation>
</comment>
<dbReference type="GO" id="GO:0005886">
    <property type="term" value="C:plasma membrane"/>
    <property type="evidence" value="ECO:0007669"/>
    <property type="project" value="TreeGrafter"/>
</dbReference>
<accession>A0A9W7SX06</accession>
<dbReference type="InterPro" id="IPR034294">
    <property type="entry name" value="Aquaporin_transptr"/>
</dbReference>
<feature type="region of interest" description="Disordered" evidence="10">
    <location>
        <begin position="335"/>
        <end position="417"/>
    </location>
</feature>
<evidence type="ECO:0000256" key="8">
    <source>
        <dbReference type="ARBA" id="ARBA00034651"/>
    </source>
</evidence>
<dbReference type="OrthoDB" id="3222at2759"/>
<feature type="transmembrane region" description="Helical" evidence="11">
    <location>
        <begin position="54"/>
        <end position="79"/>
    </location>
</feature>
<dbReference type="PANTHER" id="PTHR19139">
    <property type="entry name" value="AQUAPORIN TRANSPORTER"/>
    <property type="match status" value="1"/>
</dbReference>
<comment type="catalytic activity">
    <reaction evidence="8">
        <text>H2O(in) = H2O(out)</text>
        <dbReference type="Rhea" id="RHEA:29667"/>
        <dbReference type="ChEBI" id="CHEBI:15377"/>
    </reaction>
</comment>
<dbReference type="FunFam" id="1.20.1080.10:FF:000014">
    <property type="entry name" value="Aquaporin 1"/>
    <property type="match status" value="1"/>
</dbReference>
<comment type="caution">
    <text evidence="12">The sequence shown here is derived from an EMBL/GenBank/DDBJ whole genome shotgun (WGS) entry which is preliminary data.</text>
</comment>
<evidence type="ECO:0000256" key="1">
    <source>
        <dbReference type="ARBA" id="ARBA00004141"/>
    </source>
</evidence>
<feature type="transmembrane region" description="Helical" evidence="11">
    <location>
        <begin position="142"/>
        <end position="167"/>
    </location>
</feature>